<dbReference type="AlphaFoldDB" id="A0A0E0EME2"/>
<sequence length="173" mass="15773">MAVMISAVKAAAAAGETPDAALGGGGDVGASVGDWEIDPGAGAGGERTGGSAVGAEAWGDGVAAALGAGTGAGAEAGGGVVTGGWAAGGDTGATAGGRVGGVATGGCALGAGVGEALGPCATAAAAKSAAMATTTRWRRAMGWRRRELGFGFLRLVGFALQLPSGGGGEAGDG</sequence>
<evidence type="ECO:0000256" key="1">
    <source>
        <dbReference type="SAM" id="MobiDB-lite"/>
    </source>
</evidence>
<evidence type="ECO:0000313" key="3">
    <source>
        <dbReference type="Proteomes" id="UP000008021"/>
    </source>
</evidence>
<dbReference type="HOGENOM" id="CLU_1771094_0_0_1"/>
<dbReference type="Proteomes" id="UP000008021">
    <property type="component" value="Chromosome 8"/>
</dbReference>
<organism evidence="2">
    <name type="scientific">Oryza meridionalis</name>
    <dbReference type="NCBI Taxonomy" id="40149"/>
    <lineage>
        <taxon>Eukaryota</taxon>
        <taxon>Viridiplantae</taxon>
        <taxon>Streptophyta</taxon>
        <taxon>Embryophyta</taxon>
        <taxon>Tracheophyta</taxon>
        <taxon>Spermatophyta</taxon>
        <taxon>Magnoliopsida</taxon>
        <taxon>Liliopsida</taxon>
        <taxon>Poales</taxon>
        <taxon>Poaceae</taxon>
        <taxon>BOP clade</taxon>
        <taxon>Oryzoideae</taxon>
        <taxon>Oryzeae</taxon>
        <taxon>Oryzinae</taxon>
        <taxon>Oryza</taxon>
    </lineage>
</organism>
<name>A0A0E0EME2_9ORYZ</name>
<feature type="region of interest" description="Disordered" evidence="1">
    <location>
        <begin position="20"/>
        <end position="52"/>
    </location>
</feature>
<proteinExistence type="predicted"/>
<dbReference type="Gramene" id="OMERI08G14390.1">
    <property type="protein sequence ID" value="OMERI08G14390.1"/>
    <property type="gene ID" value="OMERI08G14390"/>
</dbReference>
<protein>
    <submittedName>
        <fullName evidence="2">Uncharacterized protein</fullName>
    </submittedName>
</protein>
<accession>A0A0E0EME2</accession>
<reference evidence="2" key="1">
    <citation type="submission" date="2015-04" db="UniProtKB">
        <authorList>
            <consortium name="EnsemblPlants"/>
        </authorList>
    </citation>
    <scope>IDENTIFICATION</scope>
</reference>
<reference evidence="2" key="2">
    <citation type="submission" date="2018-05" db="EMBL/GenBank/DDBJ databases">
        <title>OmerRS3 (Oryza meridionalis Reference Sequence Version 3).</title>
        <authorList>
            <person name="Zhang J."/>
            <person name="Kudrna D."/>
            <person name="Lee S."/>
            <person name="Talag J."/>
            <person name="Welchert J."/>
            <person name="Wing R.A."/>
        </authorList>
    </citation>
    <scope>NUCLEOTIDE SEQUENCE [LARGE SCALE GENOMIC DNA]</scope>
    <source>
        <strain evidence="2">cv. OR44</strain>
    </source>
</reference>
<keyword evidence="3" id="KW-1185">Reference proteome</keyword>
<evidence type="ECO:0000313" key="2">
    <source>
        <dbReference type="EnsemblPlants" id="OMERI08G14390.1"/>
    </source>
</evidence>
<feature type="compositionally biased region" description="Gly residues" evidence="1">
    <location>
        <begin position="41"/>
        <end position="52"/>
    </location>
</feature>
<dbReference type="EnsemblPlants" id="OMERI08G14390.1">
    <property type="protein sequence ID" value="OMERI08G14390.1"/>
    <property type="gene ID" value="OMERI08G14390"/>
</dbReference>